<dbReference type="Gene3D" id="2.40.50.100">
    <property type="match status" value="1"/>
</dbReference>
<dbReference type="Gene3D" id="1.10.287.470">
    <property type="entry name" value="Helix hairpin bin"/>
    <property type="match status" value="1"/>
</dbReference>
<evidence type="ECO:0000313" key="8">
    <source>
        <dbReference type="Proteomes" id="UP000305654"/>
    </source>
</evidence>
<sequence>MTTRQQLRHGPVRAPRSRVGLVSLVILVLAILLAAWGLWDRHSHLADLRTAADDTAVDDVQLISATHGPPSRTLDLPGTVNAWYAAPIYAQVSGYVQMWFKDYGAAVQRHALLATIDAPGLDEQFETAKANLAVAQARYDLAVVTAHRWSALAGTQAVSQQEVDVQVANATAQKAQVQAAQHEVARYQAMEAFKNVVAPFDGVVTARNTDVGSYVSAAGGDLHSSGGSSELFSVSDIHKLRIYVSVPQDYSAVLKPGLTATLTFSQFPGRSFKAEFLTTANAFNPQTRTVVTELTVDNADHLIWPGTYTDVRFVIPSDPDILIVPEQALLFRDHGLQVAMVRPDSTGPDGTIHLQDVKLGLNLGQTVQVVAGLKPTDRFIDAPSAGLLEGQHVHVVTGVPGVAVKPAPPAADPATARNPHMSTAQRERIEAARGGAPDQ</sequence>
<feature type="transmembrane region" description="Helical" evidence="3">
    <location>
        <begin position="21"/>
        <end position="39"/>
    </location>
</feature>
<dbReference type="PANTHER" id="PTHR30469:SF37">
    <property type="entry name" value="RAGD PROTEIN"/>
    <property type="match status" value="1"/>
</dbReference>
<dbReference type="Gene3D" id="2.40.420.20">
    <property type="match status" value="1"/>
</dbReference>
<evidence type="ECO:0000256" key="3">
    <source>
        <dbReference type="SAM" id="Phobius"/>
    </source>
</evidence>
<organism evidence="7 8">
    <name type="scientific">Lichenicoccus roseus</name>
    <dbReference type="NCBI Taxonomy" id="2683649"/>
    <lineage>
        <taxon>Bacteria</taxon>
        <taxon>Pseudomonadati</taxon>
        <taxon>Pseudomonadota</taxon>
        <taxon>Alphaproteobacteria</taxon>
        <taxon>Acetobacterales</taxon>
        <taxon>Acetobacteraceae</taxon>
        <taxon>Lichenicoccus</taxon>
    </lineage>
</organism>
<name>A0A5R9J997_9PROT</name>
<dbReference type="Pfam" id="PF25917">
    <property type="entry name" value="BSH_RND"/>
    <property type="match status" value="1"/>
</dbReference>
<dbReference type="Pfam" id="PF25954">
    <property type="entry name" value="Beta-barrel_RND_2"/>
    <property type="match status" value="1"/>
</dbReference>
<comment type="similarity">
    <text evidence="1">Belongs to the membrane fusion protein (MFP) (TC 8.A.1) family.</text>
</comment>
<dbReference type="RefSeq" id="WP_138324432.1">
    <property type="nucleotide sequence ID" value="NZ_VCDI01000001.1"/>
</dbReference>
<feature type="domain" description="Multidrug resistance protein MdtA-like barrel-sandwich hybrid" evidence="5">
    <location>
        <begin position="87"/>
        <end position="218"/>
    </location>
</feature>
<protein>
    <submittedName>
        <fullName evidence="7">Efflux RND transporter periplasmic adaptor subunit</fullName>
    </submittedName>
</protein>
<proteinExistence type="inferred from homology"/>
<comment type="caution">
    <text evidence="7">The sequence shown here is derived from an EMBL/GenBank/DDBJ whole genome shotgun (WGS) entry which is preliminary data.</text>
</comment>
<dbReference type="InterPro" id="IPR006143">
    <property type="entry name" value="RND_pump_MFP"/>
</dbReference>
<dbReference type="OrthoDB" id="9806939at2"/>
<evidence type="ECO:0000256" key="1">
    <source>
        <dbReference type="ARBA" id="ARBA00009477"/>
    </source>
</evidence>
<keyword evidence="8" id="KW-1185">Reference proteome</keyword>
<feature type="domain" description="Multidrug resistance protein MdtA-like alpha-helical hairpin" evidence="4">
    <location>
        <begin position="126"/>
        <end position="184"/>
    </location>
</feature>
<evidence type="ECO:0000259" key="5">
    <source>
        <dbReference type="Pfam" id="PF25917"/>
    </source>
</evidence>
<dbReference type="Gene3D" id="2.40.30.170">
    <property type="match status" value="1"/>
</dbReference>
<keyword evidence="3" id="KW-0812">Transmembrane</keyword>
<dbReference type="GO" id="GO:1990281">
    <property type="term" value="C:efflux pump complex"/>
    <property type="evidence" value="ECO:0007669"/>
    <property type="project" value="TreeGrafter"/>
</dbReference>
<dbReference type="EMBL" id="VCDI01000001">
    <property type="protein sequence ID" value="TLU74180.1"/>
    <property type="molecule type" value="Genomic_DNA"/>
</dbReference>
<gene>
    <name evidence="7" type="ORF">FE263_02915</name>
</gene>
<reference evidence="7 8" key="1">
    <citation type="submission" date="2019-05" db="EMBL/GenBank/DDBJ databases">
        <authorList>
            <person name="Pankratov T."/>
            <person name="Grouzdev D."/>
        </authorList>
    </citation>
    <scope>NUCLEOTIDE SEQUENCE [LARGE SCALE GENOMIC DNA]</scope>
    <source>
        <strain evidence="7 8">KEBCLARHB70R</strain>
    </source>
</reference>
<evidence type="ECO:0000259" key="6">
    <source>
        <dbReference type="Pfam" id="PF25954"/>
    </source>
</evidence>
<dbReference type="NCBIfam" id="TIGR01730">
    <property type="entry name" value="RND_mfp"/>
    <property type="match status" value="1"/>
</dbReference>
<dbReference type="SUPFAM" id="SSF111369">
    <property type="entry name" value="HlyD-like secretion proteins"/>
    <property type="match status" value="1"/>
</dbReference>
<dbReference type="PANTHER" id="PTHR30469">
    <property type="entry name" value="MULTIDRUG RESISTANCE PROTEIN MDTA"/>
    <property type="match status" value="1"/>
</dbReference>
<accession>A0A5R9J997</accession>
<evidence type="ECO:0000313" key="7">
    <source>
        <dbReference type="EMBL" id="TLU74180.1"/>
    </source>
</evidence>
<feature type="region of interest" description="Disordered" evidence="2">
    <location>
        <begin position="406"/>
        <end position="439"/>
    </location>
</feature>
<dbReference type="AlphaFoldDB" id="A0A5R9J997"/>
<evidence type="ECO:0000259" key="4">
    <source>
        <dbReference type="Pfam" id="PF25876"/>
    </source>
</evidence>
<evidence type="ECO:0000256" key="2">
    <source>
        <dbReference type="SAM" id="MobiDB-lite"/>
    </source>
</evidence>
<dbReference type="Pfam" id="PF25876">
    <property type="entry name" value="HH_MFP_RND"/>
    <property type="match status" value="1"/>
</dbReference>
<dbReference type="Proteomes" id="UP000305654">
    <property type="component" value="Unassembled WGS sequence"/>
</dbReference>
<keyword evidence="3" id="KW-0472">Membrane</keyword>
<keyword evidence="3" id="KW-1133">Transmembrane helix</keyword>
<dbReference type="GO" id="GO:0015562">
    <property type="term" value="F:efflux transmembrane transporter activity"/>
    <property type="evidence" value="ECO:0007669"/>
    <property type="project" value="TreeGrafter"/>
</dbReference>
<dbReference type="InterPro" id="IPR058624">
    <property type="entry name" value="MdtA-like_HH"/>
</dbReference>
<dbReference type="InterPro" id="IPR058625">
    <property type="entry name" value="MdtA-like_BSH"/>
</dbReference>
<dbReference type="InterPro" id="IPR058792">
    <property type="entry name" value="Beta-barrel_RND_2"/>
</dbReference>
<feature type="domain" description="CusB-like beta-barrel" evidence="6">
    <location>
        <begin position="244"/>
        <end position="313"/>
    </location>
</feature>